<protein>
    <submittedName>
        <fullName evidence="2">Aste57867_5834 protein</fullName>
    </submittedName>
</protein>
<evidence type="ECO:0000313" key="3">
    <source>
        <dbReference type="Proteomes" id="UP000332933"/>
    </source>
</evidence>
<dbReference type="Proteomes" id="UP000332933">
    <property type="component" value="Unassembled WGS sequence"/>
</dbReference>
<dbReference type="Gene3D" id="3.30.530.20">
    <property type="match status" value="1"/>
</dbReference>
<sequence length="357" mass="40064">MITHPSPFSPTCTSPLRIAEPTSHLRLTPLQKAQLLDVAQNAADRLLDDVVSSSFLDSVVHKATVLTEYSSLDAYCAHVHPYGFNGFHASATLYATHTHTCDAATSAAVSATITVKWSVVNNLWTHDRDFCYVEIQKPIMTATGRRGYLRCLHSIPLFIVSSKKRHLRATLAHSGVVVLETDVRGQLEETMLMRLEPHGRMPQWVAAFMARRLIHRAQTEPYHVSNEPSLFGGRRASVQPPSVTPARRLSSFHPPAASMRGSLDNNYPRASLRDIESQCKVCTTRLKWYRPRVKCKVCHAWACKSCSTHCDVLLKESDRACLLCNEHLALILAKSEPQDEEPEDTLIYVDEWDDHSL</sequence>
<dbReference type="EMBL" id="VJMH01002226">
    <property type="protein sequence ID" value="KAF0709609.1"/>
    <property type="molecule type" value="Genomic_DNA"/>
</dbReference>
<reference evidence="1" key="2">
    <citation type="submission" date="2019-06" db="EMBL/GenBank/DDBJ databases">
        <title>Genomics analysis of Aphanomyces spp. identifies a new class of oomycete effector associated with host adaptation.</title>
        <authorList>
            <person name="Gaulin E."/>
        </authorList>
    </citation>
    <scope>NUCLEOTIDE SEQUENCE</scope>
    <source>
        <strain evidence="1">CBS 578.67</strain>
    </source>
</reference>
<reference evidence="2 3" key="1">
    <citation type="submission" date="2019-03" db="EMBL/GenBank/DDBJ databases">
        <authorList>
            <person name="Gaulin E."/>
            <person name="Dumas B."/>
        </authorList>
    </citation>
    <scope>NUCLEOTIDE SEQUENCE [LARGE SCALE GENOMIC DNA]</scope>
    <source>
        <strain evidence="2">CBS 568.67</strain>
    </source>
</reference>
<dbReference type="CDD" id="cd00065">
    <property type="entry name" value="FYVE_like_SF"/>
    <property type="match status" value="1"/>
</dbReference>
<dbReference type="InterPro" id="IPR011011">
    <property type="entry name" value="Znf_FYVE_PHD"/>
</dbReference>
<accession>A0A485KF22</accession>
<dbReference type="OrthoDB" id="71454at2759"/>
<gene>
    <name evidence="2" type="primary">Aste57867_5834</name>
    <name evidence="1" type="ORF">As57867_005820</name>
    <name evidence="2" type="ORF">ASTE57867_5834</name>
</gene>
<evidence type="ECO:0000313" key="2">
    <source>
        <dbReference type="EMBL" id="VFT82857.1"/>
    </source>
</evidence>
<keyword evidence="3" id="KW-1185">Reference proteome</keyword>
<dbReference type="InterPro" id="IPR023393">
    <property type="entry name" value="START-like_dom_sf"/>
</dbReference>
<dbReference type="PANTHER" id="PTHR13510:SF44">
    <property type="entry name" value="RABENOSYN-5"/>
    <property type="match status" value="1"/>
</dbReference>
<dbReference type="SUPFAM" id="SSF57903">
    <property type="entry name" value="FYVE/PHD zinc finger"/>
    <property type="match status" value="1"/>
</dbReference>
<dbReference type="AlphaFoldDB" id="A0A485KF22"/>
<dbReference type="PANTHER" id="PTHR13510">
    <property type="entry name" value="FYVE-FINGER-CONTAINING RAB5 EFFECTOR PROTEIN RABENOSYN-5-RELATED"/>
    <property type="match status" value="1"/>
</dbReference>
<dbReference type="Gene3D" id="3.30.40.10">
    <property type="entry name" value="Zinc/RING finger domain, C3HC4 (zinc finger)"/>
    <property type="match status" value="1"/>
</dbReference>
<dbReference type="SUPFAM" id="SSF55961">
    <property type="entry name" value="Bet v1-like"/>
    <property type="match status" value="1"/>
</dbReference>
<organism evidence="2 3">
    <name type="scientific">Aphanomyces stellatus</name>
    <dbReference type="NCBI Taxonomy" id="120398"/>
    <lineage>
        <taxon>Eukaryota</taxon>
        <taxon>Sar</taxon>
        <taxon>Stramenopiles</taxon>
        <taxon>Oomycota</taxon>
        <taxon>Saprolegniomycetes</taxon>
        <taxon>Saprolegniales</taxon>
        <taxon>Verrucalvaceae</taxon>
        <taxon>Aphanomyces</taxon>
    </lineage>
</organism>
<dbReference type="InterPro" id="IPR052727">
    <property type="entry name" value="Rab4/Rab5_effector"/>
</dbReference>
<dbReference type="InterPro" id="IPR013083">
    <property type="entry name" value="Znf_RING/FYVE/PHD"/>
</dbReference>
<name>A0A485KF22_9STRA</name>
<evidence type="ECO:0000313" key="1">
    <source>
        <dbReference type="EMBL" id="KAF0709609.1"/>
    </source>
</evidence>
<proteinExistence type="predicted"/>
<dbReference type="EMBL" id="CAADRA010002228">
    <property type="protein sequence ID" value="VFT82857.1"/>
    <property type="molecule type" value="Genomic_DNA"/>
</dbReference>